<dbReference type="PANTHER" id="PTHR30469:SF18">
    <property type="entry name" value="RESISTANCE-NODULATION-CELL DIVISION (RND) EFFLUX MEMBRANE FUSION PROTEIN-RELATED"/>
    <property type="match status" value="1"/>
</dbReference>
<dbReference type="Gene3D" id="1.10.287.470">
    <property type="entry name" value="Helix hairpin bin"/>
    <property type="match status" value="1"/>
</dbReference>
<dbReference type="InterPro" id="IPR006143">
    <property type="entry name" value="RND_pump_MFP"/>
</dbReference>
<dbReference type="Gene3D" id="2.40.420.20">
    <property type="match status" value="1"/>
</dbReference>
<dbReference type="AlphaFoldDB" id="A0A7W6WK29"/>
<evidence type="ECO:0000259" key="4">
    <source>
        <dbReference type="Pfam" id="PF25954"/>
    </source>
</evidence>
<dbReference type="Gene3D" id="2.40.30.170">
    <property type="match status" value="1"/>
</dbReference>
<gene>
    <name evidence="5" type="ORF">GGD88_001425</name>
</gene>
<dbReference type="GO" id="GO:1990281">
    <property type="term" value="C:efflux pump complex"/>
    <property type="evidence" value="ECO:0007669"/>
    <property type="project" value="TreeGrafter"/>
</dbReference>
<name>A0A7W6WK29_9PROT</name>
<keyword evidence="3" id="KW-0732">Signal</keyword>
<reference evidence="5 6" key="1">
    <citation type="submission" date="2020-08" db="EMBL/GenBank/DDBJ databases">
        <title>Genome sequencing of Purple Non-Sulfur Bacteria from various extreme environments.</title>
        <authorList>
            <person name="Mayer M."/>
        </authorList>
    </citation>
    <scope>NUCLEOTIDE SEQUENCE [LARGE SCALE GENOMIC DNA]</scope>
    <source>
        <strain evidence="5 6">JA135</strain>
    </source>
</reference>
<evidence type="ECO:0000256" key="1">
    <source>
        <dbReference type="ARBA" id="ARBA00009477"/>
    </source>
</evidence>
<protein>
    <submittedName>
        <fullName evidence="5">RND family efflux transporter MFP subunit</fullName>
    </submittedName>
</protein>
<evidence type="ECO:0000256" key="2">
    <source>
        <dbReference type="SAM" id="MobiDB-lite"/>
    </source>
</evidence>
<dbReference type="SUPFAM" id="SSF111369">
    <property type="entry name" value="HlyD-like secretion proteins"/>
    <property type="match status" value="1"/>
</dbReference>
<feature type="signal peptide" evidence="3">
    <location>
        <begin position="1"/>
        <end position="21"/>
    </location>
</feature>
<accession>A0A7W6WK29</accession>
<dbReference type="PANTHER" id="PTHR30469">
    <property type="entry name" value="MULTIDRUG RESISTANCE PROTEIN MDTA"/>
    <property type="match status" value="1"/>
</dbReference>
<organism evidence="5 6">
    <name type="scientific">Roseospira goensis</name>
    <dbReference type="NCBI Taxonomy" id="391922"/>
    <lineage>
        <taxon>Bacteria</taxon>
        <taxon>Pseudomonadati</taxon>
        <taxon>Pseudomonadota</taxon>
        <taxon>Alphaproteobacteria</taxon>
        <taxon>Rhodospirillales</taxon>
        <taxon>Rhodospirillaceae</taxon>
        <taxon>Roseospira</taxon>
    </lineage>
</organism>
<proteinExistence type="inferred from homology"/>
<dbReference type="Proteomes" id="UP000555728">
    <property type="component" value="Unassembled WGS sequence"/>
</dbReference>
<feature type="region of interest" description="Disordered" evidence="2">
    <location>
        <begin position="27"/>
        <end position="48"/>
    </location>
</feature>
<feature type="chain" id="PRO_5031351941" evidence="3">
    <location>
        <begin position="22"/>
        <end position="377"/>
    </location>
</feature>
<comment type="caution">
    <text evidence="5">The sequence shown here is derived from an EMBL/GenBank/DDBJ whole genome shotgun (WGS) entry which is preliminary data.</text>
</comment>
<evidence type="ECO:0000313" key="6">
    <source>
        <dbReference type="Proteomes" id="UP000555728"/>
    </source>
</evidence>
<dbReference type="EMBL" id="JACIGI010000009">
    <property type="protein sequence ID" value="MBB4285705.1"/>
    <property type="molecule type" value="Genomic_DNA"/>
</dbReference>
<feature type="domain" description="CusB-like beta-barrel" evidence="4">
    <location>
        <begin position="225"/>
        <end position="295"/>
    </location>
</feature>
<sequence length="377" mass="39572">MRPSPAALLLVLSLATAPPLAGCQTEAASQAARPSAHTAAPTDRDRAARPVLVTQVRYEAPVTERRFVGTVSPRLESDHGFRVAGRVARRPVDVGDRVTAGAPLATLDDTDLRLRLEQAEAEARAARSALSLAESERRRAESLHRRGVNAESVLDARRAAADEAAGRLARAERAVALARNALDYAVLRADVAGVVTAVLVEPGQVVAVGQPAIRVAGTAETEALVALPERFVAQARAGAARVSLWADPDRTYQARLRELAPAADPLTRTYDARFSILDPDPNVRLGMTVTVTVRANDGGPVARLPLAALRDDGDGPAVFVVDRAAGTLSRQPVAVVAYEGEAAVLGGGVATGDWVVALGTQKLDAAQTVRVVDTLSF</sequence>
<dbReference type="GO" id="GO:0015562">
    <property type="term" value="F:efflux transmembrane transporter activity"/>
    <property type="evidence" value="ECO:0007669"/>
    <property type="project" value="TreeGrafter"/>
</dbReference>
<dbReference type="NCBIfam" id="TIGR01730">
    <property type="entry name" value="RND_mfp"/>
    <property type="match status" value="1"/>
</dbReference>
<evidence type="ECO:0000256" key="3">
    <source>
        <dbReference type="SAM" id="SignalP"/>
    </source>
</evidence>
<dbReference type="Pfam" id="PF25954">
    <property type="entry name" value="Beta-barrel_RND_2"/>
    <property type="match status" value="1"/>
</dbReference>
<dbReference type="Gene3D" id="2.40.50.100">
    <property type="match status" value="1"/>
</dbReference>
<comment type="similarity">
    <text evidence="1">Belongs to the membrane fusion protein (MFP) (TC 8.A.1) family.</text>
</comment>
<dbReference type="InterPro" id="IPR058792">
    <property type="entry name" value="Beta-barrel_RND_2"/>
</dbReference>
<dbReference type="RefSeq" id="WP_184433376.1">
    <property type="nucleotide sequence ID" value="NZ_JACIGI010000009.1"/>
</dbReference>
<keyword evidence="6" id="KW-1185">Reference proteome</keyword>
<evidence type="ECO:0000313" key="5">
    <source>
        <dbReference type="EMBL" id="MBB4285705.1"/>
    </source>
</evidence>